<evidence type="ECO:0000313" key="3">
    <source>
        <dbReference type="Proteomes" id="UP000521943"/>
    </source>
</evidence>
<dbReference type="Pfam" id="PF22041">
    <property type="entry name" value="GST_C_7"/>
    <property type="match status" value="1"/>
</dbReference>
<dbReference type="GO" id="GO:0004364">
    <property type="term" value="F:glutathione transferase activity"/>
    <property type="evidence" value="ECO:0007669"/>
    <property type="project" value="TreeGrafter"/>
</dbReference>
<feature type="domain" description="GST N-terminal" evidence="1">
    <location>
        <begin position="7"/>
        <end position="100"/>
    </location>
</feature>
<dbReference type="PROSITE" id="PS50404">
    <property type="entry name" value="GST_NTER"/>
    <property type="match status" value="1"/>
</dbReference>
<evidence type="ECO:0000313" key="2">
    <source>
        <dbReference type="EMBL" id="KAF6744479.1"/>
    </source>
</evidence>
<gene>
    <name evidence="2" type="ORF">DFP72DRAFT_928840</name>
</gene>
<dbReference type="AlphaFoldDB" id="A0A8H6HCN8"/>
<dbReference type="Gene3D" id="3.40.30.10">
    <property type="entry name" value="Glutaredoxin"/>
    <property type="match status" value="1"/>
</dbReference>
<dbReference type="GO" id="GO:0006559">
    <property type="term" value="P:L-phenylalanine catabolic process"/>
    <property type="evidence" value="ECO:0007669"/>
    <property type="project" value="TreeGrafter"/>
</dbReference>
<dbReference type="OrthoDB" id="4951845at2759"/>
<reference evidence="2 3" key="1">
    <citation type="submission" date="2020-07" db="EMBL/GenBank/DDBJ databases">
        <title>Comparative genomics of pyrophilous fungi reveals a link between fire events and developmental genes.</title>
        <authorList>
            <consortium name="DOE Joint Genome Institute"/>
            <person name="Steindorff A.S."/>
            <person name="Carver A."/>
            <person name="Calhoun S."/>
            <person name="Stillman K."/>
            <person name="Liu H."/>
            <person name="Lipzen A."/>
            <person name="Pangilinan J."/>
            <person name="Labutti K."/>
            <person name="Bruns T.D."/>
            <person name="Grigoriev I.V."/>
        </authorList>
    </citation>
    <scope>NUCLEOTIDE SEQUENCE [LARGE SCALE GENOMIC DNA]</scope>
    <source>
        <strain evidence="2 3">CBS 144469</strain>
    </source>
</reference>
<dbReference type="SUPFAM" id="SSF47616">
    <property type="entry name" value="GST C-terminal domain-like"/>
    <property type="match status" value="1"/>
</dbReference>
<dbReference type="InterPro" id="IPR054416">
    <property type="entry name" value="GST_UstS-like_C"/>
</dbReference>
<accession>A0A8H6HCN8</accession>
<dbReference type="InterPro" id="IPR036282">
    <property type="entry name" value="Glutathione-S-Trfase_C_sf"/>
</dbReference>
<protein>
    <recommendedName>
        <fullName evidence="1">GST N-terminal domain-containing protein</fullName>
    </recommendedName>
</protein>
<dbReference type="SUPFAM" id="SSF52833">
    <property type="entry name" value="Thioredoxin-like"/>
    <property type="match status" value="1"/>
</dbReference>
<dbReference type="GO" id="GO:0006749">
    <property type="term" value="P:glutathione metabolic process"/>
    <property type="evidence" value="ECO:0007669"/>
    <property type="project" value="TreeGrafter"/>
</dbReference>
<proteinExistence type="predicted"/>
<dbReference type="InterPro" id="IPR036249">
    <property type="entry name" value="Thioredoxin-like_sf"/>
</dbReference>
<dbReference type="EMBL" id="JACGCI010000120">
    <property type="protein sequence ID" value="KAF6744479.1"/>
    <property type="molecule type" value="Genomic_DNA"/>
</dbReference>
<dbReference type="InterPro" id="IPR004045">
    <property type="entry name" value="Glutathione_S-Trfase_N"/>
</dbReference>
<dbReference type="PANTHER" id="PTHR42673">
    <property type="entry name" value="MALEYLACETOACETATE ISOMERASE"/>
    <property type="match status" value="1"/>
</dbReference>
<comment type="caution">
    <text evidence="2">The sequence shown here is derived from an EMBL/GenBank/DDBJ whole genome shotgun (WGS) entry which is preliminary data.</text>
</comment>
<evidence type="ECO:0000259" key="1">
    <source>
        <dbReference type="PROSITE" id="PS50404"/>
    </source>
</evidence>
<dbReference type="Pfam" id="PF13409">
    <property type="entry name" value="GST_N_2"/>
    <property type="match status" value="1"/>
</dbReference>
<name>A0A8H6HCN8_9AGAR</name>
<dbReference type="GO" id="GO:0016034">
    <property type="term" value="F:maleylacetoacetate isomerase activity"/>
    <property type="evidence" value="ECO:0007669"/>
    <property type="project" value="TreeGrafter"/>
</dbReference>
<dbReference type="PANTHER" id="PTHR42673:SF4">
    <property type="entry name" value="MALEYLACETOACETATE ISOMERASE"/>
    <property type="match status" value="1"/>
</dbReference>
<keyword evidence="3" id="KW-1185">Reference proteome</keyword>
<dbReference type="Gene3D" id="1.20.1050.10">
    <property type="match status" value="1"/>
</dbReference>
<sequence>MITLFDFPTALPGKTLSVYVWKIRLALNIKGLQHQTQWVSFSEIEKELKKAGLPPSKDVPTNNFGTRYTVPALHDPSTNTKISDSKAILKYLDDAYPETLQLTAQPKVDPQLDALVAEAFGPSWPLAFAMILHIYTTQVSKVVSGGLQGEDSAKYRMRMEGMLKTTVEEWMQNKEGLEESLKKGREAFRAADDWLEKSRKIHGGKWALGDTITLADIEIGTVLAFLASVLGEEDKLWNEIIQEWDEGRWGVYWNQIKQYTQVL</sequence>
<dbReference type="CDD" id="cd00299">
    <property type="entry name" value="GST_C_family"/>
    <property type="match status" value="1"/>
</dbReference>
<dbReference type="Proteomes" id="UP000521943">
    <property type="component" value="Unassembled WGS sequence"/>
</dbReference>
<organism evidence="2 3">
    <name type="scientific">Ephemerocybe angulata</name>
    <dbReference type="NCBI Taxonomy" id="980116"/>
    <lineage>
        <taxon>Eukaryota</taxon>
        <taxon>Fungi</taxon>
        <taxon>Dikarya</taxon>
        <taxon>Basidiomycota</taxon>
        <taxon>Agaricomycotina</taxon>
        <taxon>Agaricomycetes</taxon>
        <taxon>Agaricomycetidae</taxon>
        <taxon>Agaricales</taxon>
        <taxon>Agaricineae</taxon>
        <taxon>Psathyrellaceae</taxon>
        <taxon>Ephemerocybe</taxon>
    </lineage>
</organism>